<dbReference type="SUPFAM" id="SSF103473">
    <property type="entry name" value="MFS general substrate transporter"/>
    <property type="match status" value="1"/>
</dbReference>
<feature type="transmembrane region" description="Helical" evidence="4">
    <location>
        <begin position="102"/>
        <end position="124"/>
    </location>
</feature>
<dbReference type="PROSITE" id="PS50850">
    <property type="entry name" value="MFS"/>
    <property type="match status" value="1"/>
</dbReference>
<evidence type="ECO:0000313" key="6">
    <source>
        <dbReference type="EMBL" id="MCT9811358.1"/>
    </source>
</evidence>
<feature type="transmembrane region" description="Helical" evidence="4">
    <location>
        <begin position="199"/>
        <end position="221"/>
    </location>
</feature>
<dbReference type="InterPro" id="IPR036259">
    <property type="entry name" value="MFS_trans_sf"/>
</dbReference>
<feature type="transmembrane region" description="Helical" evidence="4">
    <location>
        <begin position="288"/>
        <end position="306"/>
    </location>
</feature>
<feature type="transmembrane region" description="Helical" evidence="4">
    <location>
        <begin position="376"/>
        <end position="400"/>
    </location>
</feature>
<evidence type="ECO:0000256" key="4">
    <source>
        <dbReference type="SAM" id="Phobius"/>
    </source>
</evidence>
<keyword evidence="7" id="KW-1185">Reference proteome</keyword>
<evidence type="ECO:0000256" key="3">
    <source>
        <dbReference type="ARBA" id="ARBA00023136"/>
    </source>
</evidence>
<feature type="transmembrane region" description="Helical" evidence="4">
    <location>
        <begin position="167"/>
        <end position="187"/>
    </location>
</feature>
<proteinExistence type="predicted"/>
<dbReference type="InterPro" id="IPR020846">
    <property type="entry name" value="MFS_dom"/>
</dbReference>
<feature type="transmembrane region" description="Helical" evidence="4">
    <location>
        <begin position="318"/>
        <end position="335"/>
    </location>
</feature>
<dbReference type="InterPro" id="IPR011701">
    <property type="entry name" value="MFS"/>
</dbReference>
<dbReference type="Proteomes" id="UP001525968">
    <property type="component" value="Unassembled WGS sequence"/>
</dbReference>
<sequence length="438" mass="47875">MNQRLQSAAHCAEELSVAERAYHCQVQRDLPRNFGAHLAHGMLGLTGFRLMHAPTFVPAYVFALSESKMAVGLALGAQFLGMALSSIWGATLIEHRDRVMRVVYSVGWLMRLQIFCLAISAFVLSGQWALIAACIFLALFGFFGGMQGVVFNVLMSKVIPVTQRGRLIGLRNFLGGLIASGVAYLGGEYLVGTNAFGNGYASTFMLAFILTSIGISALSFVREPQALKVRAKPSRFMQRLADIPAMLRVDPDYRRFFYARALAALGTSAVPFYILYAGKYVSLSGATLGYFSLAFLLSQTVSNLVWGKIADTSGYRRVFLLSVGLWCTATALLIAGASLPVFLVAFCGLGAGFGGYQVASQNFVLEFGKPDELPMLIAVSDTASHLMMALGPLLGGLIATHYDYRHIFWLALVFKLLAVAMVWRIEDPRRRQGLRRAR</sequence>
<dbReference type="Pfam" id="PF07690">
    <property type="entry name" value="MFS_1"/>
    <property type="match status" value="1"/>
</dbReference>
<accession>A0ABT2PQG3</accession>
<feature type="transmembrane region" description="Helical" evidence="4">
    <location>
        <begin position="256"/>
        <end position="276"/>
    </location>
</feature>
<name>A0ABT2PQG3_9BURK</name>
<feature type="transmembrane region" description="Helical" evidence="4">
    <location>
        <begin position="42"/>
        <end position="63"/>
    </location>
</feature>
<feature type="transmembrane region" description="Helical" evidence="4">
    <location>
        <begin position="406"/>
        <end position="425"/>
    </location>
</feature>
<evidence type="ECO:0000256" key="2">
    <source>
        <dbReference type="ARBA" id="ARBA00022989"/>
    </source>
</evidence>
<keyword evidence="1 4" id="KW-0812">Transmembrane</keyword>
<dbReference type="PANTHER" id="PTHR23526">
    <property type="entry name" value="INTEGRAL MEMBRANE TRANSPORT PROTEIN-RELATED"/>
    <property type="match status" value="1"/>
</dbReference>
<feature type="domain" description="Major facilitator superfamily (MFS) profile" evidence="5">
    <location>
        <begin position="252"/>
        <end position="438"/>
    </location>
</feature>
<keyword evidence="3 4" id="KW-0472">Membrane</keyword>
<evidence type="ECO:0000256" key="1">
    <source>
        <dbReference type="ARBA" id="ARBA00022692"/>
    </source>
</evidence>
<dbReference type="Gene3D" id="1.20.1250.20">
    <property type="entry name" value="MFS general substrate transporter like domains"/>
    <property type="match status" value="2"/>
</dbReference>
<dbReference type="InterPro" id="IPR052528">
    <property type="entry name" value="Sugar_transport-like"/>
</dbReference>
<dbReference type="PANTHER" id="PTHR23526:SF1">
    <property type="entry name" value="MAJOR FACILITATOR SUPERFAMILY MFS_1"/>
    <property type="match status" value="1"/>
</dbReference>
<gene>
    <name evidence="6" type="ORF">N0K08_11985</name>
</gene>
<comment type="caution">
    <text evidence="6">The sequence shown here is derived from an EMBL/GenBank/DDBJ whole genome shotgun (WGS) entry which is preliminary data.</text>
</comment>
<evidence type="ECO:0000313" key="7">
    <source>
        <dbReference type="Proteomes" id="UP001525968"/>
    </source>
</evidence>
<feature type="transmembrane region" description="Helical" evidence="4">
    <location>
        <begin position="341"/>
        <end position="364"/>
    </location>
</feature>
<protein>
    <submittedName>
        <fullName evidence="6">MFS transporter</fullName>
    </submittedName>
</protein>
<dbReference type="EMBL" id="JAODYH010000005">
    <property type="protein sequence ID" value="MCT9811358.1"/>
    <property type="molecule type" value="Genomic_DNA"/>
</dbReference>
<organism evidence="6 7">
    <name type="scientific">Acidovorax bellezanensis</name>
    <dbReference type="NCBI Taxonomy" id="2976702"/>
    <lineage>
        <taxon>Bacteria</taxon>
        <taxon>Pseudomonadati</taxon>
        <taxon>Pseudomonadota</taxon>
        <taxon>Betaproteobacteria</taxon>
        <taxon>Burkholderiales</taxon>
        <taxon>Comamonadaceae</taxon>
        <taxon>Acidovorax</taxon>
    </lineage>
</organism>
<reference evidence="6 7" key="1">
    <citation type="submission" date="2022-09" db="EMBL/GenBank/DDBJ databases">
        <title>Draft genome of isolate Be4.</title>
        <authorList>
            <person name="Sanchez-Castro I."/>
            <person name="Martinez-Rodriguez P."/>
            <person name="Descostes M."/>
            <person name="Merroun M."/>
        </authorList>
    </citation>
    <scope>NUCLEOTIDE SEQUENCE [LARGE SCALE GENOMIC DNA]</scope>
    <source>
        <strain evidence="6 7">Be4</strain>
    </source>
</reference>
<feature type="transmembrane region" description="Helical" evidence="4">
    <location>
        <begin position="69"/>
        <end position="90"/>
    </location>
</feature>
<dbReference type="RefSeq" id="WP_261500585.1">
    <property type="nucleotide sequence ID" value="NZ_JAODYH010000005.1"/>
</dbReference>
<keyword evidence="2 4" id="KW-1133">Transmembrane helix</keyword>
<evidence type="ECO:0000259" key="5">
    <source>
        <dbReference type="PROSITE" id="PS50850"/>
    </source>
</evidence>
<feature type="transmembrane region" description="Helical" evidence="4">
    <location>
        <begin position="130"/>
        <end position="155"/>
    </location>
</feature>